<dbReference type="PANTHER" id="PTHR35529:SF1">
    <property type="entry name" value="MANGANESE EFFLUX PUMP MNTP-RELATED"/>
    <property type="match status" value="1"/>
</dbReference>
<organism evidence="9 10">
    <name type="scientific">Oxalobacter formigenes OXCC13</name>
    <dbReference type="NCBI Taxonomy" id="556269"/>
    <lineage>
        <taxon>Bacteria</taxon>
        <taxon>Pseudomonadati</taxon>
        <taxon>Pseudomonadota</taxon>
        <taxon>Betaproteobacteria</taxon>
        <taxon>Burkholderiales</taxon>
        <taxon>Oxalobacteraceae</taxon>
        <taxon>Oxalobacter</taxon>
    </lineage>
</organism>
<dbReference type="PANTHER" id="PTHR35529">
    <property type="entry name" value="MANGANESE EFFLUX PUMP MNTP-RELATED"/>
    <property type="match status" value="1"/>
</dbReference>
<keyword evidence="6 8" id="KW-0472">Membrane</keyword>
<evidence type="ECO:0000256" key="1">
    <source>
        <dbReference type="ARBA" id="ARBA00022448"/>
    </source>
</evidence>
<keyword evidence="7 8" id="KW-0464">Manganese</keyword>
<dbReference type="AlphaFoldDB" id="C3X968"/>
<reference evidence="9 10" key="1">
    <citation type="submission" date="2009-02" db="EMBL/GenBank/DDBJ databases">
        <title>The Genome Sequence of Oxalobacter formigenes OXCC13.</title>
        <authorList>
            <consortium name="The Broad Institute Genome Sequencing Platform"/>
            <person name="Ward D."/>
            <person name="Young S.K."/>
            <person name="Kodira C.D."/>
            <person name="Zeng Q."/>
            <person name="Koehrsen M."/>
            <person name="Alvarado L."/>
            <person name="Berlin A."/>
            <person name="Borenstein D."/>
            <person name="Chen Z."/>
            <person name="Engels R."/>
            <person name="Freedman E."/>
            <person name="Gellesch M."/>
            <person name="Goldberg J."/>
            <person name="Griggs A."/>
            <person name="Gujja S."/>
            <person name="Heiman D."/>
            <person name="Hepburn T."/>
            <person name="Howarth C."/>
            <person name="Jen D."/>
            <person name="Larson L."/>
            <person name="Lewis B."/>
            <person name="Mehta T."/>
            <person name="Park D."/>
            <person name="Pearson M."/>
            <person name="Roberts A."/>
            <person name="Saif S."/>
            <person name="Shea T."/>
            <person name="Shenoy N."/>
            <person name="Sisk P."/>
            <person name="Stolte C."/>
            <person name="Sykes S."/>
            <person name="Walk T."/>
            <person name="White J."/>
            <person name="Yandava C."/>
            <person name="Allison M.J."/>
            <person name="Lander E."/>
            <person name="Nusbaum C."/>
            <person name="Galagan J."/>
            <person name="Birren B."/>
        </authorList>
    </citation>
    <scope>NUCLEOTIDE SEQUENCE [LARGE SCALE GENOMIC DNA]</scope>
    <source>
        <strain evidence="9 10">OXCC13</strain>
    </source>
</reference>
<feature type="transmembrane region" description="Helical" evidence="8">
    <location>
        <begin position="88"/>
        <end position="106"/>
    </location>
</feature>
<dbReference type="EMBL" id="GG658170">
    <property type="protein sequence ID" value="EEO29744.1"/>
    <property type="molecule type" value="Genomic_DNA"/>
</dbReference>
<evidence type="ECO:0000256" key="2">
    <source>
        <dbReference type="ARBA" id="ARBA00022475"/>
    </source>
</evidence>
<evidence type="ECO:0000313" key="9">
    <source>
        <dbReference type="EMBL" id="EEO29744.1"/>
    </source>
</evidence>
<feature type="transmembrane region" description="Helical" evidence="8">
    <location>
        <begin position="59"/>
        <end position="82"/>
    </location>
</feature>
<evidence type="ECO:0000256" key="5">
    <source>
        <dbReference type="ARBA" id="ARBA00023065"/>
    </source>
</evidence>
<keyword evidence="5 8" id="KW-0406">Ion transport</keyword>
<keyword evidence="10" id="KW-1185">Reference proteome</keyword>
<evidence type="ECO:0000313" key="10">
    <source>
        <dbReference type="Proteomes" id="UP000005089"/>
    </source>
</evidence>
<keyword evidence="3 8" id="KW-0812">Transmembrane</keyword>
<keyword evidence="4 8" id="KW-1133">Transmembrane helix</keyword>
<proteinExistence type="inferred from homology"/>
<sequence>MFSRSGAWIACLLRPGRCITMNPISIFMLGMAMSTDAFAAALGKGAGMLKPRFNEALRIGFIFGFVEMLTPIIGWFLGSAAARYIDSIDHWVAFILLAGLGCHMIYGSFQDEPQEKETSRKNGIFSIALTGLATSIDALAVGVGLALIDVNIVLVAIVIGLCTWTMVTIGIMMGRILGKMVGKRAEMIGGFVLIVVGTSILCEHIGSSPGL</sequence>
<dbReference type="eggNOG" id="COG1971">
    <property type="taxonomic scope" value="Bacteria"/>
</dbReference>
<keyword evidence="1 8" id="KW-0813">Transport</keyword>
<gene>
    <name evidence="8" type="primary">mntP</name>
    <name evidence="9" type="ORF">OFBG_00772</name>
</gene>
<feature type="transmembrane region" description="Helical" evidence="8">
    <location>
        <begin position="154"/>
        <end position="173"/>
    </location>
</feature>
<evidence type="ECO:0000256" key="3">
    <source>
        <dbReference type="ARBA" id="ARBA00022692"/>
    </source>
</evidence>
<dbReference type="GO" id="GO:0005384">
    <property type="term" value="F:manganese ion transmembrane transporter activity"/>
    <property type="evidence" value="ECO:0007669"/>
    <property type="project" value="UniProtKB-UniRule"/>
</dbReference>
<evidence type="ECO:0000256" key="7">
    <source>
        <dbReference type="ARBA" id="ARBA00023211"/>
    </source>
</evidence>
<comment type="subcellular location">
    <subcellularLocation>
        <location evidence="8">Cell membrane</location>
        <topology evidence="8">Multi-pass membrane protein</topology>
    </subcellularLocation>
</comment>
<name>C3X968_OXAFO</name>
<keyword evidence="2 8" id="KW-1003">Cell membrane</keyword>
<accession>C3X968</accession>
<feature type="transmembrane region" description="Helical" evidence="8">
    <location>
        <begin position="28"/>
        <end position="47"/>
    </location>
</feature>
<comment type="function">
    <text evidence="8">Probably functions as a manganese efflux pump.</text>
</comment>
<dbReference type="GO" id="GO:0005886">
    <property type="term" value="C:plasma membrane"/>
    <property type="evidence" value="ECO:0007669"/>
    <property type="project" value="UniProtKB-SubCell"/>
</dbReference>
<evidence type="ECO:0000256" key="4">
    <source>
        <dbReference type="ARBA" id="ARBA00022989"/>
    </source>
</evidence>
<dbReference type="HOGENOM" id="CLU_096410_0_0_4"/>
<feature type="transmembrane region" description="Helical" evidence="8">
    <location>
        <begin position="127"/>
        <end position="148"/>
    </location>
</feature>
<protein>
    <recommendedName>
        <fullName evidence="8">Putative manganese efflux pump MntP</fullName>
    </recommendedName>
</protein>
<comment type="similarity">
    <text evidence="8">Belongs to the MntP (TC 9.B.29) family.</text>
</comment>
<dbReference type="HAMAP" id="MF_01521">
    <property type="entry name" value="MntP_pump"/>
    <property type="match status" value="1"/>
</dbReference>
<dbReference type="InterPro" id="IPR003810">
    <property type="entry name" value="Mntp/YtaF"/>
</dbReference>
<evidence type="ECO:0000256" key="6">
    <source>
        <dbReference type="ARBA" id="ARBA00023136"/>
    </source>
</evidence>
<dbReference type="Proteomes" id="UP000005089">
    <property type="component" value="Unassembled WGS sequence"/>
</dbReference>
<dbReference type="InterPro" id="IPR022929">
    <property type="entry name" value="Put_MntP"/>
</dbReference>
<evidence type="ECO:0000256" key="8">
    <source>
        <dbReference type="HAMAP-Rule" id="MF_01521"/>
    </source>
</evidence>
<dbReference type="Pfam" id="PF02659">
    <property type="entry name" value="Mntp"/>
    <property type="match status" value="1"/>
</dbReference>